<dbReference type="EMBL" id="CP058529">
    <property type="protein sequence ID" value="QLG27793.1"/>
    <property type="molecule type" value="Genomic_DNA"/>
</dbReference>
<feature type="compositionally biased region" description="Basic and acidic residues" evidence="1">
    <location>
        <begin position="1"/>
        <end position="33"/>
    </location>
</feature>
<feature type="region of interest" description="Disordered" evidence="1">
    <location>
        <begin position="1"/>
        <end position="42"/>
    </location>
</feature>
<dbReference type="Proteomes" id="UP000509750">
    <property type="component" value="Chromosome"/>
</dbReference>
<evidence type="ECO:0000313" key="3">
    <source>
        <dbReference type="Proteomes" id="UP000509750"/>
    </source>
</evidence>
<dbReference type="GeneID" id="56029091"/>
<name>A0A7D5H038_9EURY</name>
<evidence type="ECO:0000256" key="1">
    <source>
        <dbReference type="SAM" id="MobiDB-lite"/>
    </source>
</evidence>
<dbReference type="Pfam" id="PF19102">
    <property type="entry name" value="DUF5789"/>
    <property type="match status" value="1"/>
</dbReference>
<sequence length="199" mass="22429">MADDKRGRDKQAQDAERRQRERDIAAELERGDETEPPTDEAELDEFETELDSLTFPATGSEVVAAVGDREVESVEGAYTVEELVPDTDEERFDSPAAVRVRVQRPTIAAAMKRIVEASETLRNEELGGSQREAYEKTLRELKAIDADDEDEGIAATTDWIVERIRDKEKLPGSRAVRRQAAKFCRSNGYEVRNDDWLGV</sequence>
<keyword evidence="3" id="KW-1185">Reference proteome</keyword>
<dbReference type="OrthoDB" id="197849at2157"/>
<dbReference type="InterPro" id="IPR043899">
    <property type="entry name" value="DUF5789"/>
</dbReference>
<gene>
    <name evidence="2" type="ORF">HUG10_09620</name>
</gene>
<protein>
    <submittedName>
        <fullName evidence="2">Uncharacterized protein</fullName>
    </submittedName>
</protein>
<dbReference type="AlphaFoldDB" id="A0A7D5H038"/>
<dbReference type="KEGG" id="halg:HUG10_09620"/>
<evidence type="ECO:0000313" key="2">
    <source>
        <dbReference type="EMBL" id="QLG27793.1"/>
    </source>
</evidence>
<accession>A0A7D5H038</accession>
<reference evidence="2 3" key="1">
    <citation type="submission" date="2020-07" db="EMBL/GenBank/DDBJ databases">
        <title>Gai3-2, isolated from salt lake.</title>
        <authorList>
            <person name="Cui H."/>
            <person name="Shi X."/>
        </authorList>
    </citation>
    <scope>NUCLEOTIDE SEQUENCE [LARGE SCALE GENOMIC DNA]</scope>
    <source>
        <strain evidence="2 3">Gai3-2</strain>
    </source>
</reference>
<dbReference type="RefSeq" id="WP_179169368.1">
    <property type="nucleotide sequence ID" value="NZ_CP058529.1"/>
</dbReference>
<proteinExistence type="predicted"/>
<organism evidence="2 3">
    <name type="scientific">Halorarum halophilum</name>
    <dbReference type="NCBI Taxonomy" id="2743090"/>
    <lineage>
        <taxon>Archaea</taxon>
        <taxon>Methanobacteriati</taxon>
        <taxon>Methanobacteriota</taxon>
        <taxon>Stenosarchaea group</taxon>
        <taxon>Halobacteria</taxon>
        <taxon>Halobacteriales</taxon>
        <taxon>Haloferacaceae</taxon>
        <taxon>Halorarum</taxon>
    </lineage>
</organism>